<evidence type="ECO:0000313" key="1">
    <source>
        <dbReference type="EMBL" id="JAU20813.1"/>
    </source>
</evidence>
<reference evidence="2" key="1">
    <citation type="submission" date="2016-07" db="EMBL/GenBank/DDBJ databases">
        <title>De novo transcriptome assembly of four accessions of the metal hyperaccumulator plant Noccaea caerulescens.</title>
        <authorList>
            <person name="Blande D."/>
            <person name="Halimaa P."/>
            <person name="Tervahauta A.I."/>
            <person name="Aarts M.G."/>
            <person name="Karenlampi S.O."/>
        </authorList>
    </citation>
    <scope>NUCLEOTIDE SEQUENCE</scope>
</reference>
<proteinExistence type="predicted"/>
<protein>
    <submittedName>
        <fullName evidence="2">Uncharacterized protein</fullName>
    </submittedName>
</protein>
<evidence type="ECO:0000313" key="2">
    <source>
        <dbReference type="EMBL" id="JAV01761.1"/>
    </source>
</evidence>
<dbReference type="EMBL" id="GEVM01004178">
    <property type="protein sequence ID" value="JAV01761.1"/>
    <property type="molecule type" value="Transcribed_RNA"/>
</dbReference>
<organism evidence="2">
    <name type="scientific">Noccaea caerulescens</name>
    <name type="common">Alpine penny-cress</name>
    <name type="synonym">Thlaspi caerulescens</name>
    <dbReference type="NCBI Taxonomy" id="107243"/>
    <lineage>
        <taxon>Eukaryota</taxon>
        <taxon>Viridiplantae</taxon>
        <taxon>Streptophyta</taxon>
        <taxon>Embryophyta</taxon>
        <taxon>Tracheophyta</taxon>
        <taxon>Spermatophyta</taxon>
        <taxon>Magnoliopsida</taxon>
        <taxon>eudicotyledons</taxon>
        <taxon>Gunneridae</taxon>
        <taxon>Pentapetalae</taxon>
        <taxon>rosids</taxon>
        <taxon>malvids</taxon>
        <taxon>Brassicales</taxon>
        <taxon>Brassicaceae</taxon>
        <taxon>Coluteocarpeae</taxon>
        <taxon>Noccaea</taxon>
    </lineage>
</organism>
<name>A0A1J3KBL9_NOCCA</name>
<dbReference type="EMBL" id="GEVI01011507">
    <property type="protein sequence ID" value="JAU20813.1"/>
    <property type="molecule type" value="Transcribed_RNA"/>
</dbReference>
<dbReference type="AlphaFoldDB" id="A0A1J3KBL9"/>
<gene>
    <name evidence="1" type="ORF">GA_TR14795_c0_g1_i1_g.45752</name>
    <name evidence="2" type="ORF">MP_TR13932_c0_g1_i1_g.40476</name>
</gene>
<sequence length="98" mass="11109">MRDFYLTVNGPDLIDSLDLRAESSMNTKDLSIDDSSNGKVVKNFCAIFPRVRVTVLSVDLIIESIDGCDLSRLMIATKKSDPFWVFDLEAEQVFECFH</sequence>
<accession>A0A1J3KBL9</accession>